<proteinExistence type="predicted"/>
<dbReference type="Proteomes" id="UP001221366">
    <property type="component" value="Unassembled WGS sequence"/>
</dbReference>
<dbReference type="RefSeq" id="WP_275614141.1">
    <property type="nucleotide sequence ID" value="NZ_JARFVB010000001.1"/>
</dbReference>
<sequence>MPKNMSIKQRINASFILAAAFLLVLASNRLNQRNFSTVEQSVNSVFEDRLVVQEYIYRLNNLFHKKELALAKNETNTGTLTQSSDIETILSDFEKTELTTKESKYLADLKNSYTELQFMGENLSINKGADSAELKDKISSMLARINNDLDELSEVQLSEGRQLTQRSQRSLGMNQLLSTLEIVFLIIIGILFLLIVFHREEPSMKMVGEDS</sequence>
<keyword evidence="1" id="KW-1133">Transmembrane helix</keyword>
<evidence type="ECO:0000313" key="3">
    <source>
        <dbReference type="EMBL" id="MDF0714864.1"/>
    </source>
</evidence>
<protein>
    <submittedName>
        <fullName evidence="3">MCP four helix bundle domain-containing protein</fullName>
    </submittedName>
</protein>
<accession>A0ABT5XUK2</accession>
<name>A0ABT5XUK2_9FLAO</name>
<keyword evidence="4" id="KW-1185">Reference proteome</keyword>
<dbReference type="EMBL" id="JARFVB010000001">
    <property type="protein sequence ID" value="MDF0714864.1"/>
    <property type="molecule type" value="Genomic_DNA"/>
</dbReference>
<keyword evidence="1" id="KW-0812">Transmembrane</keyword>
<comment type="caution">
    <text evidence="3">The sequence shown here is derived from an EMBL/GenBank/DDBJ whole genome shotgun (WGS) entry which is preliminary data.</text>
</comment>
<gene>
    <name evidence="3" type="ORF">PY092_01785</name>
</gene>
<dbReference type="Pfam" id="PF12729">
    <property type="entry name" value="4HB_MCP_1"/>
    <property type="match status" value="1"/>
</dbReference>
<feature type="domain" description="Chemotaxis methyl-accepting receptor HlyB-like 4HB MCP" evidence="2">
    <location>
        <begin position="4"/>
        <end position="169"/>
    </location>
</feature>
<evidence type="ECO:0000313" key="4">
    <source>
        <dbReference type="Proteomes" id="UP001221366"/>
    </source>
</evidence>
<feature type="transmembrane region" description="Helical" evidence="1">
    <location>
        <begin position="176"/>
        <end position="197"/>
    </location>
</feature>
<keyword evidence="1" id="KW-0472">Membrane</keyword>
<evidence type="ECO:0000259" key="2">
    <source>
        <dbReference type="Pfam" id="PF12729"/>
    </source>
</evidence>
<dbReference type="InterPro" id="IPR024478">
    <property type="entry name" value="HlyB_4HB_MCP"/>
</dbReference>
<reference evidence="3 4" key="1">
    <citation type="submission" date="2023-03" db="EMBL/GenBank/DDBJ databases">
        <title>Muricauda XX sp. nov. and Muricauda XXX sp. nov., two novel species isolated from Okinawa Trough.</title>
        <authorList>
            <person name="Cao W."/>
            <person name="Deng X."/>
        </authorList>
    </citation>
    <scope>NUCLEOTIDE SEQUENCE [LARGE SCALE GENOMIC DNA]</scope>
    <source>
        <strain evidence="3 4">334s03</strain>
    </source>
</reference>
<evidence type="ECO:0000256" key="1">
    <source>
        <dbReference type="SAM" id="Phobius"/>
    </source>
</evidence>
<organism evidence="3 4">
    <name type="scientific">Flagellimonas yonaguniensis</name>
    <dbReference type="NCBI Taxonomy" id="3031325"/>
    <lineage>
        <taxon>Bacteria</taxon>
        <taxon>Pseudomonadati</taxon>
        <taxon>Bacteroidota</taxon>
        <taxon>Flavobacteriia</taxon>
        <taxon>Flavobacteriales</taxon>
        <taxon>Flavobacteriaceae</taxon>
        <taxon>Flagellimonas</taxon>
    </lineage>
</organism>